<proteinExistence type="predicted"/>
<accession>A0A9N9GEY0</accession>
<evidence type="ECO:0000313" key="2">
    <source>
        <dbReference type="Proteomes" id="UP000789342"/>
    </source>
</evidence>
<organism evidence="1 2">
    <name type="scientific">Acaulospora morrowiae</name>
    <dbReference type="NCBI Taxonomy" id="94023"/>
    <lineage>
        <taxon>Eukaryota</taxon>
        <taxon>Fungi</taxon>
        <taxon>Fungi incertae sedis</taxon>
        <taxon>Mucoromycota</taxon>
        <taxon>Glomeromycotina</taxon>
        <taxon>Glomeromycetes</taxon>
        <taxon>Diversisporales</taxon>
        <taxon>Acaulosporaceae</taxon>
        <taxon>Acaulospora</taxon>
    </lineage>
</organism>
<gene>
    <name evidence="1" type="ORF">AMORRO_LOCUS7622</name>
</gene>
<protein>
    <submittedName>
        <fullName evidence="1">4016_t:CDS:1</fullName>
    </submittedName>
</protein>
<dbReference type="AlphaFoldDB" id="A0A9N9GEY0"/>
<dbReference type="EMBL" id="CAJVPV010005877">
    <property type="protein sequence ID" value="CAG8597291.1"/>
    <property type="molecule type" value="Genomic_DNA"/>
</dbReference>
<keyword evidence="2" id="KW-1185">Reference proteome</keyword>
<name>A0A9N9GEY0_9GLOM</name>
<sequence length="191" mass="22110">MNIEVISCREKRVADAIRLDQEQHSSMKERYNFASQENTLPTNLNITPYDSMALNQVFSSEHENQKSIEGLQEFQPSSNQNELPYCTDYSFFEGQDHLRLESTWAHGFLSTNHFPIVDGEARTDSPIGLNQFPNFQPLAIHPSTQSVDICSHVEMTSQVPYSPFFHDNNSTNYLNYNYQDICYTDKENFTF</sequence>
<dbReference type="Proteomes" id="UP000789342">
    <property type="component" value="Unassembled WGS sequence"/>
</dbReference>
<comment type="caution">
    <text evidence="1">The sequence shown here is derived from an EMBL/GenBank/DDBJ whole genome shotgun (WGS) entry which is preliminary data.</text>
</comment>
<reference evidence="1" key="1">
    <citation type="submission" date="2021-06" db="EMBL/GenBank/DDBJ databases">
        <authorList>
            <person name="Kallberg Y."/>
            <person name="Tangrot J."/>
            <person name="Rosling A."/>
        </authorList>
    </citation>
    <scope>NUCLEOTIDE SEQUENCE</scope>
    <source>
        <strain evidence="1">CL551</strain>
    </source>
</reference>
<evidence type="ECO:0000313" key="1">
    <source>
        <dbReference type="EMBL" id="CAG8597291.1"/>
    </source>
</evidence>